<keyword evidence="2" id="KW-0560">Oxidoreductase</keyword>
<dbReference type="GO" id="GO:0005829">
    <property type="term" value="C:cytosol"/>
    <property type="evidence" value="ECO:0007669"/>
    <property type="project" value="TreeGrafter"/>
</dbReference>
<accession>A0A2P8F7Y7</accession>
<organism evidence="2 3">
    <name type="scientific">Shimia abyssi</name>
    <dbReference type="NCBI Taxonomy" id="1662395"/>
    <lineage>
        <taxon>Bacteria</taxon>
        <taxon>Pseudomonadati</taxon>
        <taxon>Pseudomonadota</taxon>
        <taxon>Alphaproteobacteria</taxon>
        <taxon>Rhodobacterales</taxon>
        <taxon>Roseobacteraceae</taxon>
    </lineage>
</organism>
<dbReference type="AlphaFoldDB" id="A0A2P8F7Y7"/>
<gene>
    <name evidence="2" type="ORF">CLV88_11437</name>
</gene>
<dbReference type="InterPro" id="IPR011008">
    <property type="entry name" value="Dimeric_a/b-barrel"/>
</dbReference>
<proteinExistence type="predicted"/>
<dbReference type="Pfam" id="PF03992">
    <property type="entry name" value="ABM"/>
    <property type="match status" value="1"/>
</dbReference>
<keyword evidence="3" id="KW-1185">Reference proteome</keyword>
<evidence type="ECO:0000259" key="1">
    <source>
        <dbReference type="PROSITE" id="PS51725"/>
    </source>
</evidence>
<dbReference type="EMBL" id="PYGJ01000014">
    <property type="protein sequence ID" value="PSL17825.1"/>
    <property type="molecule type" value="Genomic_DNA"/>
</dbReference>
<dbReference type="PANTHER" id="PTHR33336:SF3">
    <property type="entry name" value="ABM DOMAIN-CONTAINING PROTEIN"/>
    <property type="match status" value="1"/>
</dbReference>
<dbReference type="PANTHER" id="PTHR33336">
    <property type="entry name" value="QUINOL MONOOXYGENASE YGIN-RELATED"/>
    <property type="match status" value="1"/>
</dbReference>
<keyword evidence="2" id="KW-0503">Monooxygenase</keyword>
<dbReference type="SUPFAM" id="SSF54909">
    <property type="entry name" value="Dimeric alpha+beta barrel"/>
    <property type="match status" value="1"/>
</dbReference>
<feature type="domain" description="ABM" evidence="1">
    <location>
        <begin position="4"/>
        <end position="94"/>
    </location>
</feature>
<protein>
    <submittedName>
        <fullName evidence="2">Quinol monooxygenase YgiN</fullName>
    </submittedName>
</protein>
<evidence type="ECO:0000313" key="2">
    <source>
        <dbReference type="EMBL" id="PSL17825.1"/>
    </source>
</evidence>
<sequence>MTEITVLARIMAREKEAEIVSEAIERLAAATRSENGCLAYEIFVSETQFGLTLIHEIWADQESLLAHGSTDHIARFKTEISGRAEVAVQKLQTI</sequence>
<dbReference type="Proteomes" id="UP000240418">
    <property type="component" value="Unassembled WGS sequence"/>
</dbReference>
<name>A0A2P8F7Y7_9RHOB</name>
<dbReference type="PROSITE" id="PS51725">
    <property type="entry name" value="ABM"/>
    <property type="match status" value="1"/>
</dbReference>
<comment type="caution">
    <text evidence="2">The sequence shown here is derived from an EMBL/GenBank/DDBJ whole genome shotgun (WGS) entry which is preliminary data.</text>
</comment>
<dbReference type="GO" id="GO:0004497">
    <property type="term" value="F:monooxygenase activity"/>
    <property type="evidence" value="ECO:0007669"/>
    <property type="project" value="UniProtKB-KW"/>
</dbReference>
<dbReference type="InterPro" id="IPR007138">
    <property type="entry name" value="ABM_dom"/>
</dbReference>
<dbReference type="InterPro" id="IPR050744">
    <property type="entry name" value="AI-2_Isomerase_LsrG"/>
</dbReference>
<dbReference type="OrthoDB" id="287932at2"/>
<dbReference type="Gene3D" id="3.30.70.100">
    <property type="match status" value="1"/>
</dbReference>
<evidence type="ECO:0000313" key="3">
    <source>
        <dbReference type="Proteomes" id="UP000240418"/>
    </source>
</evidence>
<dbReference type="RefSeq" id="WP_106609692.1">
    <property type="nucleotide sequence ID" value="NZ_PYGJ01000014.1"/>
</dbReference>
<reference evidence="2 3" key="1">
    <citation type="submission" date="2018-03" db="EMBL/GenBank/DDBJ databases">
        <title>Genomic Encyclopedia of Archaeal and Bacterial Type Strains, Phase II (KMG-II): from individual species to whole genera.</title>
        <authorList>
            <person name="Goeker M."/>
        </authorList>
    </citation>
    <scope>NUCLEOTIDE SEQUENCE [LARGE SCALE GENOMIC DNA]</scope>
    <source>
        <strain evidence="2 3">DSM 100673</strain>
    </source>
</reference>